<keyword evidence="1" id="KW-0812">Transmembrane</keyword>
<proteinExistence type="predicted"/>
<keyword evidence="3" id="KW-1185">Reference proteome</keyword>
<feature type="transmembrane region" description="Helical" evidence="1">
    <location>
        <begin position="58"/>
        <end position="83"/>
    </location>
</feature>
<accession>C9LIQ7</accession>
<evidence type="ECO:0000313" key="3">
    <source>
        <dbReference type="Proteomes" id="UP000003460"/>
    </source>
</evidence>
<reference evidence="2" key="1">
    <citation type="submission" date="2009-09" db="EMBL/GenBank/DDBJ databases">
        <authorList>
            <person name="Weinstock G."/>
            <person name="Sodergren E."/>
            <person name="Clifton S."/>
            <person name="Fulton L."/>
            <person name="Fulton B."/>
            <person name="Courtney L."/>
            <person name="Fronick C."/>
            <person name="Harrison M."/>
            <person name="Strong C."/>
            <person name="Farmer C."/>
            <person name="Delahaunty K."/>
            <person name="Markovic C."/>
            <person name="Hall O."/>
            <person name="Minx P."/>
            <person name="Tomlinson C."/>
            <person name="Mitreva M."/>
            <person name="Nelson J."/>
            <person name="Hou S."/>
            <person name="Wollam A."/>
            <person name="Pepin K.H."/>
            <person name="Johnson M."/>
            <person name="Bhonagiri V."/>
            <person name="Nash W.E."/>
            <person name="Warren W."/>
            <person name="Chinwalla A."/>
            <person name="Mardis E.R."/>
            <person name="Wilson R.K."/>
        </authorList>
    </citation>
    <scope>NUCLEOTIDE SEQUENCE [LARGE SCALE GENOMIC DNA]</scope>
    <source>
        <strain evidence="2">ATCC 51259</strain>
    </source>
</reference>
<dbReference type="Proteomes" id="UP000003460">
    <property type="component" value="Unassembled WGS sequence"/>
</dbReference>
<dbReference type="EMBL" id="ACIJ02000023">
    <property type="protein sequence ID" value="EEX70874.1"/>
    <property type="molecule type" value="Genomic_DNA"/>
</dbReference>
<protein>
    <submittedName>
        <fullName evidence="2">Uncharacterized protein</fullName>
    </submittedName>
</protein>
<dbReference type="STRING" id="626522.GCWU000325_02116"/>
<gene>
    <name evidence="2" type="ORF">GCWU000325_02116</name>
</gene>
<feature type="transmembrane region" description="Helical" evidence="1">
    <location>
        <begin position="12"/>
        <end position="37"/>
    </location>
</feature>
<organism evidence="2 3">
    <name type="scientific">Alloprevotella tannerae ATCC 51259</name>
    <dbReference type="NCBI Taxonomy" id="626522"/>
    <lineage>
        <taxon>Bacteria</taxon>
        <taxon>Pseudomonadati</taxon>
        <taxon>Bacteroidota</taxon>
        <taxon>Bacteroidia</taxon>
        <taxon>Bacteroidales</taxon>
        <taxon>Prevotellaceae</taxon>
        <taxon>Alloprevotella</taxon>
    </lineage>
</organism>
<keyword evidence="1" id="KW-1133">Transmembrane helix</keyword>
<name>C9LIQ7_9BACT</name>
<comment type="caution">
    <text evidence="2">The sequence shown here is derived from an EMBL/GenBank/DDBJ whole genome shotgun (WGS) entry which is preliminary data.</text>
</comment>
<evidence type="ECO:0000313" key="2">
    <source>
        <dbReference type="EMBL" id="EEX70874.1"/>
    </source>
</evidence>
<sequence>MQPFFYLHKPFFKIFCCCRYLVITKWQFLFATMHFFFTKAIYSKPVFYLFSIKVSQKIILLPSCTFSSFMWYMAVLLFFFAAYHLF</sequence>
<evidence type="ECO:0000256" key="1">
    <source>
        <dbReference type="SAM" id="Phobius"/>
    </source>
</evidence>
<keyword evidence="1" id="KW-0472">Membrane</keyword>
<dbReference type="HOGENOM" id="CLU_2495310_0_0_10"/>
<dbReference type="AlphaFoldDB" id="C9LIQ7"/>